<dbReference type="EMBL" id="JEMX01000127">
    <property type="protein sequence ID" value="EXI77030.1"/>
    <property type="molecule type" value="Genomic_DNA"/>
</dbReference>
<keyword evidence="2" id="KW-0472">Membrane</keyword>
<evidence type="ECO:0000256" key="2">
    <source>
        <dbReference type="SAM" id="Phobius"/>
    </source>
</evidence>
<feature type="compositionally biased region" description="Low complexity" evidence="1">
    <location>
        <begin position="176"/>
        <end position="186"/>
    </location>
</feature>
<evidence type="ECO:0008006" key="5">
    <source>
        <dbReference type="Google" id="ProtNLM"/>
    </source>
</evidence>
<proteinExistence type="predicted"/>
<feature type="transmembrane region" description="Helical" evidence="2">
    <location>
        <begin position="20"/>
        <end position="44"/>
    </location>
</feature>
<dbReference type="STRING" id="1454003.AW10_04068"/>
<evidence type="ECO:0000256" key="1">
    <source>
        <dbReference type="SAM" id="MobiDB-lite"/>
    </source>
</evidence>
<name>A0A011PJM8_9PROT</name>
<dbReference type="Proteomes" id="UP000021816">
    <property type="component" value="Unassembled WGS sequence"/>
</dbReference>
<evidence type="ECO:0000313" key="4">
    <source>
        <dbReference type="Proteomes" id="UP000021816"/>
    </source>
</evidence>
<sequence>MARDHPWHAGVARREHGFTYLGLLILVAILALAASATLTLGSIVQRREAEQRLLEVGAAYRQAIASYLNSSPAGDRRYPGTLADLLRDPRYPGVRRHLRQLYPDPITGKNEWGLVGAPGGGIMGVHSLSNAKPIKIADFALENESFEEATRYSQWVFMARPLAPVGGAMPAQGGLPPAAIPPLSAQPQPPSLSPAPMFVPQNGAPAASWPAAPIPSQNLPGR</sequence>
<reference evidence="3 4" key="1">
    <citation type="submission" date="2014-02" db="EMBL/GenBank/DDBJ databases">
        <title>Expanding our view of genomic diversity in Candidatus Accumulibacter clades.</title>
        <authorList>
            <person name="Skennerton C.T."/>
            <person name="Barr J.J."/>
            <person name="Slater F.R."/>
            <person name="Bond P.L."/>
            <person name="Tyson G.W."/>
        </authorList>
    </citation>
    <scope>NUCLEOTIDE SEQUENCE [LARGE SCALE GENOMIC DNA]</scope>
    <source>
        <strain evidence="4">BA-92</strain>
    </source>
</reference>
<feature type="region of interest" description="Disordered" evidence="1">
    <location>
        <begin position="176"/>
        <end position="222"/>
    </location>
</feature>
<keyword evidence="2" id="KW-1133">Transmembrane helix</keyword>
<dbReference type="PATRIC" id="fig|1454003.3.peg.4135"/>
<comment type="caution">
    <text evidence="3">The sequence shown here is derived from an EMBL/GenBank/DDBJ whole genome shotgun (WGS) entry which is preliminary data.</text>
</comment>
<evidence type="ECO:0000313" key="3">
    <source>
        <dbReference type="EMBL" id="EXI77030.1"/>
    </source>
</evidence>
<feature type="compositionally biased region" description="Low complexity" evidence="1">
    <location>
        <begin position="204"/>
        <end position="216"/>
    </location>
</feature>
<accession>A0A011PJM8</accession>
<organism evidence="3 4">
    <name type="scientific">Candidatus Accumulibacter appositus</name>
    <dbReference type="NCBI Taxonomy" id="1454003"/>
    <lineage>
        <taxon>Bacteria</taxon>
        <taxon>Pseudomonadati</taxon>
        <taxon>Pseudomonadota</taxon>
        <taxon>Betaproteobacteria</taxon>
        <taxon>Candidatus Accumulibacter</taxon>
    </lineage>
</organism>
<gene>
    <name evidence="3" type="ORF">AW10_04068</name>
</gene>
<dbReference type="AlphaFoldDB" id="A0A011PJM8"/>
<keyword evidence="2" id="KW-0812">Transmembrane</keyword>
<protein>
    <recommendedName>
        <fullName evidence="5">Type II secretion system protein</fullName>
    </recommendedName>
</protein>